<reference evidence="3 4" key="1">
    <citation type="journal article" date="2011" name="J. Gen. Appl. Microbiol.">
        <title>Draft genome sequencing of the enigmatic basidiomycete Mixia osmundae.</title>
        <authorList>
            <person name="Nishida H."/>
            <person name="Nagatsuka Y."/>
            <person name="Sugiyama J."/>
        </authorList>
    </citation>
    <scope>NUCLEOTIDE SEQUENCE [LARGE SCALE GENOMIC DNA]</scope>
    <source>
        <strain evidence="4">CBS 9802 / IAM 14324 / JCM 22182 / KY 12970</strain>
    </source>
</reference>
<dbReference type="STRING" id="764103.G7DW06"/>
<dbReference type="PANTHER" id="PTHR14534:SF3">
    <property type="entry name" value="GID COMPLEX SUBUNIT 4 HOMOLOG"/>
    <property type="match status" value="1"/>
</dbReference>
<keyword evidence="4" id="KW-1185">Reference proteome</keyword>
<dbReference type="GO" id="GO:0043161">
    <property type="term" value="P:proteasome-mediated ubiquitin-dependent protein catabolic process"/>
    <property type="evidence" value="ECO:0007669"/>
    <property type="project" value="TreeGrafter"/>
</dbReference>
<dbReference type="GO" id="GO:0045721">
    <property type="term" value="P:negative regulation of gluconeogenesis"/>
    <property type="evidence" value="ECO:0007669"/>
    <property type="project" value="TreeGrafter"/>
</dbReference>
<reference evidence="3 4" key="2">
    <citation type="journal article" date="2012" name="Open Biol.">
        <title>Characteristics of nucleosomes and linker DNA regions on the genome of the basidiomycete Mixia osmundae revealed by mono- and dinucleosome mapping.</title>
        <authorList>
            <person name="Nishida H."/>
            <person name="Kondo S."/>
            <person name="Matsumoto T."/>
            <person name="Suzuki Y."/>
            <person name="Yoshikawa H."/>
            <person name="Taylor T.D."/>
            <person name="Sugiyama J."/>
        </authorList>
    </citation>
    <scope>NUCLEOTIDE SEQUENCE [LARGE SCALE GENOMIC DNA]</scope>
    <source>
        <strain evidence="4">CBS 9802 / IAM 14324 / JCM 22182 / KY 12970</strain>
    </source>
</reference>
<dbReference type="eggNOG" id="KOG4635">
    <property type="taxonomic scope" value="Eukaryota"/>
</dbReference>
<feature type="compositionally biased region" description="Polar residues" evidence="2">
    <location>
        <begin position="345"/>
        <end position="357"/>
    </location>
</feature>
<dbReference type="OrthoDB" id="62at2759"/>
<accession>G7DW06</accession>
<feature type="compositionally biased region" description="Polar residues" evidence="2">
    <location>
        <begin position="284"/>
        <end position="293"/>
    </location>
</feature>
<name>G7DW06_MIXOS</name>
<dbReference type="GO" id="GO:0034657">
    <property type="term" value="C:GID complex"/>
    <property type="evidence" value="ECO:0007669"/>
    <property type="project" value="TreeGrafter"/>
</dbReference>
<comment type="similarity">
    <text evidence="1">Belongs to the GID4/VID24 family.</text>
</comment>
<dbReference type="AlphaFoldDB" id="G7DW06"/>
<dbReference type="Proteomes" id="UP000009131">
    <property type="component" value="Unassembled WGS sequence"/>
</dbReference>
<dbReference type="HOGENOM" id="CLU_584156_0_0_1"/>
<dbReference type="GO" id="GO:0005773">
    <property type="term" value="C:vacuole"/>
    <property type="evidence" value="ECO:0007669"/>
    <property type="project" value="GOC"/>
</dbReference>
<dbReference type="Pfam" id="PF09783">
    <property type="entry name" value="Vac_ImportDeg"/>
    <property type="match status" value="1"/>
</dbReference>
<evidence type="ECO:0000313" key="4">
    <source>
        <dbReference type="Proteomes" id="UP000009131"/>
    </source>
</evidence>
<evidence type="ECO:0000256" key="1">
    <source>
        <dbReference type="ARBA" id="ARBA00061469"/>
    </source>
</evidence>
<feature type="region of interest" description="Disordered" evidence="2">
    <location>
        <begin position="282"/>
        <end position="306"/>
    </location>
</feature>
<dbReference type="GO" id="GO:0006623">
    <property type="term" value="P:protein targeting to vacuole"/>
    <property type="evidence" value="ECO:0007669"/>
    <property type="project" value="TreeGrafter"/>
</dbReference>
<sequence length="473" mass="52000">MAGSRDLQEALDADNDLALKLDSSCSIDTARHAPAEPSMHRPCRRFADPSLALTAGKIYRPLSHTGPLTQTSRGPLHAGAMWKGTQRSGRACYDVQITFLDTELERGYAAGLLKIKGLTPALAELTTFFEAEIIGTTHGFITGKWSASEAEDLKHWSRFPAFRTHLARSKNAAKPELTYSSFDRPQLFMRFKERFPVSECETKYDDHDLSGASFEGFYYVCMDLSRPIVAPALSRSMSNTSAPRSPPTRPGPLDVRALDVQPRADAETLARSAPAHISPIAHTMASSVRANSQTRPTVRRRRSSVTTDSYAAVVRGLVSPSIANVELEEEEVVPECEQDRKADESCSSPAQLRTQASEPPATGLGLTGVSSPQEIPPSPRSRRTSQPRTLSADRARPLSFGPISPSPLTGYEGIWSHARMTGFYHHSSSEPYQELDLRYCGDRAMQEEQEKQMVLATPMRACNRMGSSAFQVL</sequence>
<dbReference type="GO" id="GO:0007039">
    <property type="term" value="P:protein catabolic process in the vacuole"/>
    <property type="evidence" value="ECO:0007669"/>
    <property type="project" value="TreeGrafter"/>
</dbReference>
<comment type="caution">
    <text evidence="3">The sequence shown here is derived from an EMBL/GenBank/DDBJ whole genome shotgun (WGS) entry which is preliminary data.</text>
</comment>
<dbReference type="InParanoid" id="G7DW06"/>
<evidence type="ECO:0000256" key="2">
    <source>
        <dbReference type="SAM" id="MobiDB-lite"/>
    </source>
</evidence>
<dbReference type="RefSeq" id="XP_014565058.1">
    <property type="nucleotide sequence ID" value="XM_014709572.1"/>
</dbReference>
<dbReference type="InterPro" id="IPR018618">
    <property type="entry name" value="GID4/10-like"/>
</dbReference>
<feature type="region of interest" description="Disordered" evidence="2">
    <location>
        <begin position="328"/>
        <end position="404"/>
    </location>
</feature>
<proteinExistence type="inferred from homology"/>
<gene>
    <name evidence="3" type="primary">Mo01466</name>
    <name evidence="3" type="ORF">E5Q_01466</name>
</gene>
<dbReference type="PANTHER" id="PTHR14534">
    <property type="entry name" value="VACUOLAR IMPORT AND DEGRADATION PROTEIN 24"/>
    <property type="match status" value="1"/>
</dbReference>
<organism evidence="3 4">
    <name type="scientific">Mixia osmundae (strain CBS 9802 / IAM 14324 / JCM 22182 / KY 12970)</name>
    <dbReference type="NCBI Taxonomy" id="764103"/>
    <lineage>
        <taxon>Eukaryota</taxon>
        <taxon>Fungi</taxon>
        <taxon>Dikarya</taxon>
        <taxon>Basidiomycota</taxon>
        <taxon>Pucciniomycotina</taxon>
        <taxon>Mixiomycetes</taxon>
        <taxon>Mixiales</taxon>
        <taxon>Mixiaceae</taxon>
        <taxon>Mixia</taxon>
    </lineage>
</organism>
<dbReference type="EMBL" id="BABT02000047">
    <property type="protein sequence ID" value="GAA94812.1"/>
    <property type="molecule type" value="Genomic_DNA"/>
</dbReference>
<evidence type="ECO:0000313" key="3">
    <source>
        <dbReference type="EMBL" id="GAA94812.1"/>
    </source>
</evidence>
<protein>
    <submittedName>
        <fullName evidence="3">Uncharacterized protein</fullName>
    </submittedName>
</protein>